<sequence length="91" mass="9949">GNNAKLQQAAMDWASQNRIQYALTGSVQEWRYKTGVDGEPAVSVTFNLVDMTTGKTVWSATGSRTGWSRSSVGSVGQTLIDQLLIPIEYPR</sequence>
<dbReference type="EMBL" id="AUZX01015702">
    <property type="protein sequence ID" value="EQD28248.1"/>
    <property type="molecule type" value="Genomic_DNA"/>
</dbReference>
<feature type="non-terminal residue" evidence="1">
    <location>
        <position position="1"/>
    </location>
</feature>
<dbReference type="AlphaFoldDB" id="T0Y565"/>
<reference evidence="1" key="1">
    <citation type="submission" date="2013-08" db="EMBL/GenBank/DDBJ databases">
        <authorList>
            <person name="Mendez C."/>
            <person name="Richter M."/>
            <person name="Ferrer M."/>
            <person name="Sanchez J."/>
        </authorList>
    </citation>
    <scope>NUCLEOTIDE SEQUENCE</scope>
</reference>
<dbReference type="Gene3D" id="3.40.50.10610">
    <property type="entry name" value="ABC-type transport auxiliary lipoprotein component"/>
    <property type="match status" value="1"/>
</dbReference>
<reference evidence="1" key="2">
    <citation type="journal article" date="2014" name="ISME J.">
        <title>Microbial stratification in low pH oxic and suboxic macroscopic growths along an acid mine drainage.</title>
        <authorList>
            <person name="Mendez-Garcia C."/>
            <person name="Mesa V."/>
            <person name="Sprenger R.R."/>
            <person name="Richter M."/>
            <person name="Diez M.S."/>
            <person name="Solano J."/>
            <person name="Bargiela R."/>
            <person name="Golyshina O.V."/>
            <person name="Manteca A."/>
            <person name="Ramos J.L."/>
            <person name="Gallego J.R."/>
            <person name="Llorente I."/>
            <person name="Martins Dos Santos V.A."/>
            <person name="Jensen O.N."/>
            <person name="Pelaez A.I."/>
            <person name="Sanchez J."/>
            <person name="Ferrer M."/>
        </authorList>
    </citation>
    <scope>NUCLEOTIDE SEQUENCE</scope>
</reference>
<proteinExistence type="predicted"/>
<organism evidence="1">
    <name type="scientific">mine drainage metagenome</name>
    <dbReference type="NCBI Taxonomy" id="410659"/>
    <lineage>
        <taxon>unclassified sequences</taxon>
        <taxon>metagenomes</taxon>
        <taxon>ecological metagenomes</taxon>
    </lineage>
</organism>
<evidence type="ECO:0000313" key="1">
    <source>
        <dbReference type="EMBL" id="EQD28248.1"/>
    </source>
</evidence>
<gene>
    <name evidence="1" type="ORF">B1A_21245</name>
</gene>
<name>T0Y565_9ZZZZ</name>
<accession>T0Y565</accession>
<comment type="caution">
    <text evidence="1">The sequence shown here is derived from an EMBL/GenBank/DDBJ whole genome shotgun (WGS) entry which is preliminary data.</text>
</comment>
<protein>
    <submittedName>
        <fullName evidence="1">Lipoprotein</fullName>
    </submittedName>
</protein>
<keyword evidence="1" id="KW-0449">Lipoprotein</keyword>